<dbReference type="Gene3D" id="3.30.70.330">
    <property type="match status" value="1"/>
</dbReference>
<dbReference type="GO" id="GO:0003676">
    <property type="term" value="F:nucleic acid binding"/>
    <property type="evidence" value="ECO:0007669"/>
    <property type="project" value="InterPro"/>
</dbReference>
<dbReference type="InterPro" id="IPR012677">
    <property type="entry name" value="Nucleotide-bd_a/b_plait_sf"/>
</dbReference>
<gene>
    <name evidence="3" type="ORF">CTOB1V02_LOCUS9187</name>
</gene>
<dbReference type="Gene3D" id="1.25.40.20">
    <property type="entry name" value="Ankyrin repeat-containing domain"/>
    <property type="match status" value="1"/>
</dbReference>
<organism evidence="3">
    <name type="scientific">Cyprideis torosa</name>
    <dbReference type="NCBI Taxonomy" id="163714"/>
    <lineage>
        <taxon>Eukaryota</taxon>
        <taxon>Metazoa</taxon>
        <taxon>Ecdysozoa</taxon>
        <taxon>Arthropoda</taxon>
        <taxon>Crustacea</taxon>
        <taxon>Oligostraca</taxon>
        <taxon>Ostracoda</taxon>
        <taxon>Podocopa</taxon>
        <taxon>Podocopida</taxon>
        <taxon>Cytherocopina</taxon>
        <taxon>Cytheroidea</taxon>
        <taxon>Cytherideidae</taxon>
        <taxon>Cyprideis</taxon>
    </lineage>
</organism>
<dbReference type="SUPFAM" id="SSF48403">
    <property type="entry name" value="Ankyrin repeat"/>
    <property type="match status" value="1"/>
</dbReference>
<dbReference type="OrthoDB" id="17212at2759"/>
<dbReference type="InterPro" id="IPR006931">
    <property type="entry name" value="Calcipressin"/>
</dbReference>
<name>A0A7R8WGP1_9CRUS</name>
<sequence>MFARFCQLQRTSALFQDSNYRCVRPRGRPGDPKMTRQDLDKAYQQEFEDITDYEQSVPGSYNLLFDAYMKAYRTHDLDELFFWIEDPSIDLSCEIFQYGGPLLNRVVMETPPWPEAKRIINAILKNAKGKNVIDRRNKHFNDSPMSCAIKTRNYDMAVYLMEKGAAVDYVNRITGDNLLHSAAADETSDSNALIKILLEKGVPLNAPNLKGETPLHACLQRNSKAEDWNLRIEKVDMQGFYNCKQGIHNFPADYMDTLSRFVVLVKEYGYNFETLNNQGLCATLYAISLGQWNIAQTILELVPDESIPSDFLHHTIAEIFKGLFNPLLLSYFDLVNDSPLYSDDEDSIQQNLKYCLELIIDSFVVMENGHRDGGTEEKQGNPVTPERVRSEVSAGDLQRLMQVLCLDDIDDLPTSLIVANVAEEVFSTTEEKKAFEAFFTKFDEKAEFTYFRSFHRIWIRFTSSVEAVNAKLANHHREIHGHKIGCYFLEALKTSSDSNLKPPKPDKQFLISPPASPPVGWEQEHEAAPIGLDFHLLSAIASLAPGESHQLHEATETQPGIVVHICEDEDAGGEDSAESGEEDGYGYRTKTKPKIIQTACPARSS</sequence>
<dbReference type="CDD" id="cd12434">
    <property type="entry name" value="RRM_RCAN_like"/>
    <property type="match status" value="1"/>
</dbReference>
<dbReference type="InterPro" id="IPR002110">
    <property type="entry name" value="Ankyrin_rpt"/>
</dbReference>
<proteinExistence type="inferred from homology"/>
<reference evidence="3" key="1">
    <citation type="submission" date="2020-11" db="EMBL/GenBank/DDBJ databases">
        <authorList>
            <person name="Tran Van P."/>
        </authorList>
    </citation>
    <scope>NUCLEOTIDE SEQUENCE</scope>
</reference>
<dbReference type="PANTHER" id="PTHR10300:SF14">
    <property type="entry name" value="PROTEIN SARAH"/>
    <property type="match status" value="1"/>
</dbReference>
<evidence type="ECO:0000313" key="3">
    <source>
        <dbReference type="EMBL" id="CAD7231339.1"/>
    </source>
</evidence>
<feature type="region of interest" description="Disordered" evidence="2">
    <location>
        <begin position="568"/>
        <end position="605"/>
    </location>
</feature>
<dbReference type="InterPro" id="IPR035979">
    <property type="entry name" value="RBD_domain_sf"/>
</dbReference>
<dbReference type="SMART" id="SM00248">
    <property type="entry name" value="ANK"/>
    <property type="match status" value="2"/>
</dbReference>
<dbReference type="GO" id="GO:0008597">
    <property type="term" value="F:calcium-dependent protein serine/threonine phosphatase regulator activity"/>
    <property type="evidence" value="ECO:0007669"/>
    <property type="project" value="TreeGrafter"/>
</dbReference>
<dbReference type="GO" id="GO:0005737">
    <property type="term" value="C:cytoplasm"/>
    <property type="evidence" value="ECO:0007669"/>
    <property type="project" value="TreeGrafter"/>
</dbReference>
<dbReference type="GO" id="GO:0019722">
    <property type="term" value="P:calcium-mediated signaling"/>
    <property type="evidence" value="ECO:0007669"/>
    <property type="project" value="InterPro"/>
</dbReference>
<dbReference type="GO" id="GO:0005634">
    <property type="term" value="C:nucleus"/>
    <property type="evidence" value="ECO:0007669"/>
    <property type="project" value="TreeGrafter"/>
</dbReference>
<accession>A0A7R8WGP1</accession>
<comment type="similarity">
    <text evidence="1">Belongs to the RCAN family.</text>
</comment>
<dbReference type="GO" id="GO:0007617">
    <property type="term" value="P:mating behavior"/>
    <property type="evidence" value="ECO:0007669"/>
    <property type="project" value="UniProtKB-ARBA"/>
</dbReference>
<dbReference type="EMBL" id="OB663402">
    <property type="protein sequence ID" value="CAD7231339.1"/>
    <property type="molecule type" value="Genomic_DNA"/>
</dbReference>
<feature type="compositionally biased region" description="Acidic residues" evidence="2">
    <location>
        <begin position="568"/>
        <end position="584"/>
    </location>
</feature>
<dbReference type="InterPro" id="IPR036770">
    <property type="entry name" value="Ankyrin_rpt-contain_sf"/>
</dbReference>
<dbReference type="PANTHER" id="PTHR10300">
    <property type="entry name" value="CALCIPRESSIN"/>
    <property type="match status" value="1"/>
</dbReference>
<dbReference type="Pfam" id="PF04847">
    <property type="entry name" value="Calcipressin"/>
    <property type="match status" value="1"/>
</dbReference>
<dbReference type="FunFam" id="3.30.70.330:FF:000092">
    <property type="entry name" value="Calcipressin-2 isoform 2"/>
    <property type="match status" value="1"/>
</dbReference>
<protein>
    <submittedName>
        <fullName evidence="3">Uncharacterized protein</fullName>
    </submittedName>
</protein>
<dbReference type="SUPFAM" id="SSF54928">
    <property type="entry name" value="RNA-binding domain, RBD"/>
    <property type="match status" value="1"/>
</dbReference>
<dbReference type="PROSITE" id="PS50088">
    <property type="entry name" value="ANK_REPEAT"/>
    <property type="match status" value="1"/>
</dbReference>
<dbReference type="Pfam" id="PF12796">
    <property type="entry name" value="Ank_2"/>
    <property type="match status" value="1"/>
</dbReference>
<evidence type="ECO:0000256" key="1">
    <source>
        <dbReference type="ARBA" id="ARBA00008209"/>
    </source>
</evidence>
<dbReference type="AlphaFoldDB" id="A0A7R8WGP1"/>
<evidence type="ECO:0000256" key="2">
    <source>
        <dbReference type="SAM" id="MobiDB-lite"/>
    </source>
</evidence>